<keyword evidence="1" id="KW-0472">Membrane</keyword>
<sequence>MTDPTMGESEALVIPTEPTREQNATWTLASLLLGISVPTSERKLLCGFGFTGLAEYLLFLFLIS</sequence>
<evidence type="ECO:0000313" key="2">
    <source>
        <dbReference type="EMBL" id="KAK1272293.1"/>
    </source>
</evidence>
<reference evidence="2" key="2">
    <citation type="submission" date="2023-06" db="EMBL/GenBank/DDBJ databases">
        <authorList>
            <person name="Ma L."/>
            <person name="Liu K.-W."/>
            <person name="Li Z."/>
            <person name="Hsiao Y.-Y."/>
            <person name="Qi Y."/>
            <person name="Fu T."/>
            <person name="Tang G."/>
            <person name="Zhang D."/>
            <person name="Sun W.-H."/>
            <person name="Liu D.-K."/>
            <person name="Li Y."/>
            <person name="Chen G.-Z."/>
            <person name="Liu X.-D."/>
            <person name="Liao X.-Y."/>
            <person name="Jiang Y.-T."/>
            <person name="Yu X."/>
            <person name="Hao Y."/>
            <person name="Huang J."/>
            <person name="Zhao X.-W."/>
            <person name="Ke S."/>
            <person name="Chen Y.-Y."/>
            <person name="Wu W.-L."/>
            <person name="Hsu J.-L."/>
            <person name="Lin Y.-F."/>
            <person name="Huang M.-D."/>
            <person name="Li C.-Y."/>
            <person name="Huang L."/>
            <person name="Wang Z.-W."/>
            <person name="Zhao X."/>
            <person name="Zhong W.-Y."/>
            <person name="Peng D.-H."/>
            <person name="Ahmad S."/>
            <person name="Lan S."/>
            <person name="Zhang J.-S."/>
            <person name="Tsai W.-C."/>
            <person name="Van De Peer Y."/>
            <person name="Liu Z.-J."/>
        </authorList>
    </citation>
    <scope>NUCLEOTIDE SEQUENCE</scope>
    <source>
        <strain evidence="2">SCP</strain>
        <tissue evidence="2">Leaves</tissue>
    </source>
</reference>
<gene>
    <name evidence="2" type="ORF">QJS04_geneDACA013089</name>
</gene>
<reference evidence="2" key="1">
    <citation type="journal article" date="2023" name="Nat. Commun.">
        <title>Diploid and tetraploid genomes of Acorus and the evolution of monocots.</title>
        <authorList>
            <person name="Ma L."/>
            <person name="Liu K.W."/>
            <person name="Li Z."/>
            <person name="Hsiao Y.Y."/>
            <person name="Qi Y."/>
            <person name="Fu T."/>
            <person name="Tang G.D."/>
            <person name="Zhang D."/>
            <person name="Sun W.H."/>
            <person name="Liu D.K."/>
            <person name="Li Y."/>
            <person name="Chen G.Z."/>
            <person name="Liu X.D."/>
            <person name="Liao X.Y."/>
            <person name="Jiang Y.T."/>
            <person name="Yu X."/>
            <person name="Hao Y."/>
            <person name="Huang J."/>
            <person name="Zhao X.W."/>
            <person name="Ke S."/>
            <person name="Chen Y.Y."/>
            <person name="Wu W.L."/>
            <person name="Hsu J.L."/>
            <person name="Lin Y.F."/>
            <person name="Huang M.D."/>
            <person name="Li C.Y."/>
            <person name="Huang L."/>
            <person name="Wang Z.W."/>
            <person name="Zhao X."/>
            <person name="Zhong W.Y."/>
            <person name="Peng D.H."/>
            <person name="Ahmad S."/>
            <person name="Lan S."/>
            <person name="Zhang J.S."/>
            <person name="Tsai W.C."/>
            <person name="Van de Peer Y."/>
            <person name="Liu Z.J."/>
        </authorList>
    </citation>
    <scope>NUCLEOTIDE SEQUENCE</scope>
    <source>
        <strain evidence="2">SCP</strain>
    </source>
</reference>
<organism evidence="2 3">
    <name type="scientific">Acorus gramineus</name>
    <name type="common">Dwarf sweet flag</name>
    <dbReference type="NCBI Taxonomy" id="55184"/>
    <lineage>
        <taxon>Eukaryota</taxon>
        <taxon>Viridiplantae</taxon>
        <taxon>Streptophyta</taxon>
        <taxon>Embryophyta</taxon>
        <taxon>Tracheophyta</taxon>
        <taxon>Spermatophyta</taxon>
        <taxon>Magnoliopsida</taxon>
        <taxon>Liliopsida</taxon>
        <taxon>Acoraceae</taxon>
        <taxon>Acorus</taxon>
    </lineage>
</organism>
<comment type="caution">
    <text evidence="2">The sequence shown here is derived from an EMBL/GenBank/DDBJ whole genome shotgun (WGS) entry which is preliminary data.</text>
</comment>
<proteinExistence type="predicted"/>
<evidence type="ECO:0000313" key="3">
    <source>
        <dbReference type="Proteomes" id="UP001179952"/>
    </source>
</evidence>
<accession>A0AAV9B6C4</accession>
<dbReference type="Proteomes" id="UP001179952">
    <property type="component" value="Unassembled WGS sequence"/>
</dbReference>
<keyword evidence="1" id="KW-0812">Transmembrane</keyword>
<evidence type="ECO:0000256" key="1">
    <source>
        <dbReference type="SAM" id="Phobius"/>
    </source>
</evidence>
<feature type="transmembrane region" description="Helical" evidence="1">
    <location>
        <begin position="44"/>
        <end position="63"/>
    </location>
</feature>
<name>A0AAV9B6C4_ACOGR</name>
<dbReference type="AlphaFoldDB" id="A0AAV9B6C4"/>
<dbReference type="EMBL" id="JAUJYN010000005">
    <property type="protein sequence ID" value="KAK1272293.1"/>
    <property type="molecule type" value="Genomic_DNA"/>
</dbReference>
<keyword evidence="1" id="KW-1133">Transmembrane helix</keyword>
<protein>
    <submittedName>
        <fullName evidence="2">Uncharacterized protein</fullName>
    </submittedName>
</protein>
<keyword evidence="3" id="KW-1185">Reference proteome</keyword>